<keyword evidence="7 12" id="KW-1015">Disulfide bond</keyword>
<feature type="active site" description="Proton donor" evidence="10">
    <location>
        <position position="445"/>
    </location>
</feature>
<dbReference type="SUPFAM" id="SSF48225">
    <property type="entry name" value="Seven-hairpin glycosidases"/>
    <property type="match status" value="1"/>
</dbReference>
<dbReference type="PANTHER" id="PTHR11742:SF55">
    <property type="entry name" value="ENDOPLASMIC RETICULUM MANNOSYL-OLIGOSACCHARIDE 1,2-ALPHA-MANNOSIDASE"/>
    <property type="match status" value="1"/>
</dbReference>
<sequence length="586" mass="66559">MASDNQPSSLHQRKGQTQPERAALKEEHVEAEIPSPRSPLRSLIRNSIISLCLGYFAIRGYETFFPTTSEDLLGVPAYFQTEPSFPAPVLTADVEKRDAIKEAFLHSWHAYERDAWGNDDYHPISRKGDNISESGGIGYTIIDTLDTLLVMGLTEEYERARDWVANSLTFDVDVEFNAFELTIRLLGGLLSAHHLSPNPADAALYLTHAKDLADRLLTTFETPSGIPLSKVNLKKRKGLPDLDNRGAASLAEVGSMQLEMKYLSELTGDRIYWDKVERVMDVIRNEPSMEGLYPILLSTETGGFFASEIRLGSRGDSYYEYLIKQYLQTDGHEPVYRQMYDGAMQGIKHKLIYKTKASQLLYTAELGMVRDPKTGQQTWRVNPKQDHLVCFLGGSLLLGVTEARLSVPPNLNEFSQADMEDWITGTELIKTCVETYNTKTGLAPEIAFFYNEQQPESAMQDWYIKKSSAERPLIDARNILRPETVESLFLAFRLTGDPTYREHGWKIFQAFQEHCRIETGGYVSVLDVNQVPVEHEDRMETFWLSETLKYLYLLFSDADVIPLRDNVFNTEAHILPVFKPTVKHDI</sequence>
<accession>A0A0F7SNW2</accession>
<evidence type="ECO:0000313" key="15">
    <source>
        <dbReference type="EMBL" id="CED83787.1"/>
    </source>
</evidence>
<dbReference type="GO" id="GO:0004571">
    <property type="term" value="F:mannosyl-oligosaccharide 1,2-alpha-mannosidase activity"/>
    <property type="evidence" value="ECO:0007669"/>
    <property type="project" value="UniProtKB-EC"/>
</dbReference>
<dbReference type="GO" id="GO:0016020">
    <property type="term" value="C:membrane"/>
    <property type="evidence" value="ECO:0007669"/>
    <property type="project" value="InterPro"/>
</dbReference>
<dbReference type="Gene3D" id="1.50.10.10">
    <property type="match status" value="1"/>
</dbReference>
<evidence type="ECO:0000256" key="5">
    <source>
        <dbReference type="ARBA" id="ARBA00022801"/>
    </source>
</evidence>
<keyword evidence="13" id="KW-0326">Glycosidase</keyword>
<evidence type="ECO:0000256" key="11">
    <source>
        <dbReference type="PIRSR" id="PIRSR601382-2"/>
    </source>
</evidence>
<feature type="region of interest" description="Disordered" evidence="14">
    <location>
        <begin position="1"/>
        <end position="35"/>
    </location>
</feature>
<dbReference type="GO" id="GO:0005509">
    <property type="term" value="F:calcium ion binding"/>
    <property type="evidence" value="ECO:0007669"/>
    <property type="project" value="InterPro"/>
</dbReference>
<feature type="active site" description="Proton donor" evidence="10">
    <location>
        <position position="180"/>
    </location>
</feature>
<evidence type="ECO:0000256" key="3">
    <source>
        <dbReference type="ARBA" id="ARBA00007658"/>
    </source>
</evidence>
<dbReference type="InterPro" id="IPR036026">
    <property type="entry name" value="Seven-hairpin_glycosidases"/>
</dbReference>
<dbReference type="GO" id="GO:0005975">
    <property type="term" value="P:carbohydrate metabolic process"/>
    <property type="evidence" value="ECO:0007669"/>
    <property type="project" value="InterPro"/>
</dbReference>
<evidence type="ECO:0000256" key="14">
    <source>
        <dbReference type="SAM" id="MobiDB-lite"/>
    </source>
</evidence>
<feature type="compositionally biased region" description="Polar residues" evidence="14">
    <location>
        <begin position="1"/>
        <end position="19"/>
    </location>
</feature>
<reference evidence="15" key="1">
    <citation type="submission" date="2014-08" db="EMBL/GenBank/DDBJ databases">
        <authorList>
            <person name="Sharma Rahul"/>
            <person name="Thines Marco"/>
        </authorList>
    </citation>
    <scope>NUCLEOTIDE SEQUENCE</scope>
</reference>
<evidence type="ECO:0000256" key="1">
    <source>
        <dbReference type="ARBA" id="ARBA00001913"/>
    </source>
</evidence>
<evidence type="ECO:0000256" key="6">
    <source>
        <dbReference type="ARBA" id="ARBA00022837"/>
    </source>
</evidence>
<evidence type="ECO:0000256" key="10">
    <source>
        <dbReference type="PIRSR" id="PIRSR601382-1"/>
    </source>
</evidence>
<organism evidence="15">
    <name type="scientific">Phaffia rhodozyma</name>
    <name type="common">Yeast</name>
    <name type="synonym">Xanthophyllomyces dendrorhous</name>
    <dbReference type="NCBI Taxonomy" id="264483"/>
    <lineage>
        <taxon>Eukaryota</taxon>
        <taxon>Fungi</taxon>
        <taxon>Dikarya</taxon>
        <taxon>Basidiomycota</taxon>
        <taxon>Agaricomycotina</taxon>
        <taxon>Tremellomycetes</taxon>
        <taxon>Cystofilobasidiales</taxon>
        <taxon>Mrakiaceae</taxon>
        <taxon>Phaffia</taxon>
    </lineage>
</organism>
<comment type="similarity">
    <text evidence="3 13">Belongs to the glycosyl hydrolase 47 family.</text>
</comment>
<feature type="binding site" evidence="11">
    <location>
        <position position="570"/>
    </location>
    <ligand>
        <name>Ca(2+)</name>
        <dbReference type="ChEBI" id="CHEBI:29108"/>
    </ligand>
</feature>
<dbReference type="GO" id="GO:0005783">
    <property type="term" value="C:endoplasmic reticulum"/>
    <property type="evidence" value="ECO:0007669"/>
    <property type="project" value="TreeGrafter"/>
</dbReference>
<dbReference type="InterPro" id="IPR001382">
    <property type="entry name" value="Glyco_hydro_47"/>
</dbReference>
<dbReference type="InterPro" id="IPR050749">
    <property type="entry name" value="Glycosyl_Hydrolase_47"/>
</dbReference>
<evidence type="ECO:0000256" key="4">
    <source>
        <dbReference type="ARBA" id="ARBA00022723"/>
    </source>
</evidence>
<keyword evidence="4 11" id="KW-0479">Metal-binding</keyword>
<dbReference type="PANTHER" id="PTHR11742">
    <property type="entry name" value="MANNOSYL-OLIGOSACCHARIDE ALPHA-1,2-MANNOSIDASE-RELATED"/>
    <property type="match status" value="1"/>
</dbReference>
<proteinExistence type="inferred from homology"/>
<dbReference type="EC" id="3.2.1.-" evidence="13"/>
<comment type="cofactor">
    <cofactor evidence="1 11">
        <name>Ca(2+)</name>
        <dbReference type="ChEBI" id="CHEBI:29108"/>
    </cofactor>
</comment>
<protein>
    <recommendedName>
        <fullName evidence="13">alpha-1,2-Mannosidase</fullName>
        <ecNumber evidence="13">3.2.1.-</ecNumber>
    </recommendedName>
</protein>
<dbReference type="AlphaFoldDB" id="A0A0F7SNW2"/>
<feature type="disulfide bond" evidence="12">
    <location>
        <begin position="390"/>
        <end position="432"/>
    </location>
</feature>
<dbReference type="PRINTS" id="PR00747">
    <property type="entry name" value="GLYHDRLASE47"/>
</dbReference>
<feature type="compositionally biased region" description="Basic and acidic residues" evidence="14">
    <location>
        <begin position="22"/>
        <end position="31"/>
    </location>
</feature>
<comment type="pathway">
    <text evidence="2">Protein modification; protein glycosylation.</text>
</comment>
<evidence type="ECO:0000256" key="9">
    <source>
        <dbReference type="ARBA" id="ARBA00048605"/>
    </source>
</evidence>
<evidence type="ECO:0000256" key="2">
    <source>
        <dbReference type="ARBA" id="ARBA00004922"/>
    </source>
</evidence>
<feature type="active site" evidence="10">
    <location>
        <position position="483"/>
    </location>
</feature>
<comment type="catalytic activity">
    <reaction evidence="8">
        <text>N(4)-(alpha-D-Man-(1-&gt;2)-alpha-D-Man-(1-&gt;2)-alpha-D-Man-(1-&gt;3)-[alpha-D-Man-(1-&gt;3)-[alpha-D-Man-(1-&gt;2)-alpha-D-Man-(1-&gt;6)]-alpha-D-Man-(1-&gt;6)]-beta-D-Man-(1-&gt;4)-beta-D-GlcNAc-(1-&gt;4)-beta-D-GlcNAc)-L-asparaginyl-[protein] (N-glucan mannose isomer 8A1,2,3B1,3) + 3 H2O = N(4)-(alpha-D-Man-(1-&gt;3)-[alpha-D-Man-(1-&gt;3)-[alpha-D-Man-(1-&gt;6)]-alpha-D-Man-(1-&gt;6)]-beta-D-Man-(1-&gt;4)-beta-D-GlcNAc-(1-&gt;4)-beta-D-GlcNAc)-L-asparaginyl-[protein] (N-glucan mannose isomer 5A1,2) + 3 beta-D-mannose</text>
        <dbReference type="Rhea" id="RHEA:56028"/>
        <dbReference type="Rhea" id="RHEA-COMP:14358"/>
        <dbReference type="Rhea" id="RHEA-COMP:14367"/>
        <dbReference type="ChEBI" id="CHEBI:15377"/>
        <dbReference type="ChEBI" id="CHEBI:28563"/>
        <dbReference type="ChEBI" id="CHEBI:59087"/>
        <dbReference type="ChEBI" id="CHEBI:60628"/>
        <dbReference type="EC" id="3.2.1.113"/>
    </reaction>
</comment>
<keyword evidence="6 11" id="KW-0106">Calcium</keyword>
<dbReference type="EMBL" id="LN483157">
    <property type="protein sequence ID" value="CED83787.1"/>
    <property type="molecule type" value="Genomic_DNA"/>
</dbReference>
<evidence type="ECO:0000256" key="13">
    <source>
        <dbReference type="RuleBase" id="RU361193"/>
    </source>
</evidence>
<keyword evidence="5 13" id="KW-0378">Hydrolase</keyword>
<dbReference type="InterPro" id="IPR012341">
    <property type="entry name" value="6hp_glycosidase-like_sf"/>
</dbReference>
<evidence type="ECO:0000256" key="8">
    <source>
        <dbReference type="ARBA" id="ARBA00047669"/>
    </source>
</evidence>
<feature type="active site" evidence="10">
    <location>
        <position position="316"/>
    </location>
</feature>
<dbReference type="GO" id="GO:0036503">
    <property type="term" value="P:ERAD pathway"/>
    <property type="evidence" value="ECO:0007669"/>
    <property type="project" value="UniProtKB-ARBA"/>
</dbReference>
<evidence type="ECO:0000256" key="12">
    <source>
        <dbReference type="PIRSR" id="PIRSR601382-3"/>
    </source>
</evidence>
<name>A0A0F7SNW2_PHARH</name>
<evidence type="ECO:0000256" key="7">
    <source>
        <dbReference type="ARBA" id="ARBA00023157"/>
    </source>
</evidence>
<dbReference type="Pfam" id="PF01532">
    <property type="entry name" value="Glyco_hydro_47"/>
    <property type="match status" value="1"/>
</dbReference>
<comment type="catalytic activity">
    <reaction evidence="9">
        <text>N(4)-(alpha-D-Man-(1-&gt;2)-alpha-D-Man-(1-&gt;2)-alpha-D-Man-(1-&gt;3)-[alpha-D-Man-(1-&gt;2)-alpha-D-Man-(1-&gt;3)-[alpha-D-Man-(1-&gt;2)-alpha-D-Man-(1-&gt;6)]-alpha-D-Man-(1-&gt;6)]-beta-D-Man-(1-&gt;4)-beta-D-GlcNAc-(1-&gt;4)-beta-D-GlcNAc)-L-asparaginyl-[protein] (N-glucan mannose isomer 9A1,2,3B1,2,3) + 4 H2O = N(4)-(alpha-D-Man-(1-&gt;3)-[alpha-D-Man-(1-&gt;3)-[alpha-D-Man-(1-&gt;6)]-alpha-D-Man-(1-&gt;6)]-beta-D-Man-(1-&gt;4)-beta-D-GlcNAc-(1-&gt;4)-beta-D-GlcNAc)-L-asparaginyl-[protein] (N-glucan mannose isomer 5A1,2) + 4 beta-D-mannose</text>
        <dbReference type="Rhea" id="RHEA:56008"/>
        <dbReference type="Rhea" id="RHEA-COMP:14356"/>
        <dbReference type="Rhea" id="RHEA-COMP:14367"/>
        <dbReference type="ChEBI" id="CHEBI:15377"/>
        <dbReference type="ChEBI" id="CHEBI:28563"/>
        <dbReference type="ChEBI" id="CHEBI:59087"/>
        <dbReference type="ChEBI" id="CHEBI:139493"/>
        <dbReference type="EC" id="3.2.1.113"/>
    </reaction>
</comment>